<sequence length="217" mass="22949">MAAIVAGAGLAGCAPMGTGMAAPSTARVDRLAALFVQAVPVGWMVDRVAARDTQWPFQKYPGRYTPTQLACTRGELTADKVSATQHADARAFARRYPDRVEESIQVLESGAAEAMGLLMRAGMGEAISGRKVDAGSVMRSLSAGQLRAFNELGEGTQHTELRQAMRIDELASGGSRAQTHQRGVRLGQSLLVGPMLSAMERCQVSPGTLFDKAGTLT</sequence>
<organism evidence="1 2">
    <name type="scientific">Ottowia flava</name>
    <dbReference type="NCBI Taxonomy" id="2675430"/>
    <lineage>
        <taxon>Bacteria</taxon>
        <taxon>Pseudomonadati</taxon>
        <taxon>Pseudomonadota</taxon>
        <taxon>Betaproteobacteria</taxon>
        <taxon>Burkholderiales</taxon>
        <taxon>Comamonadaceae</taxon>
        <taxon>Ottowia</taxon>
    </lineage>
</organism>
<accession>A0ABW4KTJ7</accession>
<protein>
    <recommendedName>
        <fullName evidence="3">Lipoprotein</fullName>
    </recommendedName>
</protein>
<evidence type="ECO:0008006" key="3">
    <source>
        <dbReference type="Google" id="ProtNLM"/>
    </source>
</evidence>
<dbReference type="RefSeq" id="WP_147913506.1">
    <property type="nucleotide sequence ID" value="NZ_JBHUEJ010000008.1"/>
</dbReference>
<dbReference type="EMBL" id="JBHUEJ010000008">
    <property type="protein sequence ID" value="MFD1709600.1"/>
    <property type="molecule type" value="Genomic_DNA"/>
</dbReference>
<dbReference type="Proteomes" id="UP001597304">
    <property type="component" value="Unassembled WGS sequence"/>
</dbReference>
<evidence type="ECO:0000313" key="1">
    <source>
        <dbReference type="EMBL" id="MFD1709600.1"/>
    </source>
</evidence>
<gene>
    <name evidence="1" type="ORF">ACFSF0_03205</name>
</gene>
<name>A0ABW4KTJ7_9BURK</name>
<comment type="caution">
    <text evidence="1">The sequence shown here is derived from an EMBL/GenBank/DDBJ whole genome shotgun (WGS) entry which is preliminary data.</text>
</comment>
<reference evidence="2" key="1">
    <citation type="journal article" date="2019" name="Int. J. Syst. Evol. Microbiol.">
        <title>The Global Catalogue of Microorganisms (GCM) 10K type strain sequencing project: providing services to taxonomists for standard genome sequencing and annotation.</title>
        <authorList>
            <consortium name="The Broad Institute Genomics Platform"/>
            <consortium name="The Broad Institute Genome Sequencing Center for Infectious Disease"/>
            <person name="Wu L."/>
            <person name="Ma J."/>
        </authorList>
    </citation>
    <scope>NUCLEOTIDE SEQUENCE [LARGE SCALE GENOMIC DNA]</scope>
    <source>
        <strain evidence="2">LMG 29247</strain>
    </source>
</reference>
<evidence type="ECO:0000313" key="2">
    <source>
        <dbReference type="Proteomes" id="UP001597304"/>
    </source>
</evidence>
<proteinExistence type="predicted"/>
<keyword evidence="2" id="KW-1185">Reference proteome</keyword>